<keyword evidence="1" id="KW-0472">Membrane</keyword>
<name>A0A7W5C8D1_9BACL</name>
<dbReference type="Pfam" id="PF14584">
    <property type="entry name" value="DUF4446"/>
    <property type="match status" value="1"/>
</dbReference>
<dbReference type="EMBL" id="JACHXW010000007">
    <property type="protein sequence ID" value="MBB3152902.1"/>
    <property type="molecule type" value="Genomic_DNA"/>
</dbReference>
<proteinExistence type="predicted"/>
<reference evidence="2 3" key="1">
    <citation type="submission" date="2020-08" db="EMBL/GenBank/DDBJ databases">
        <title>Genomic Encyclopedia of Type Strains, Phase III (KMG-III): the genomes of soil and plant-associated and newly described type strains.</title>
        <authorList>
            <person name="Whitman W."/>
        </authorList>
    </citation>
    <scope>NUCLEOTIDE SEQUENCE [LARGE SCALE GENOMIC DNA]</scope>
    <source>
        <strain evidence="2 3">CECT 8234</strain>
    </source>
</reference>
<keyword evidence="1" id="KW-0812">Transmembrane</keyword>
<comment type="caution">
    <text evidence="2">The sequence shown here is derived from an EMBL/GenBank/DDBJ whole genome shotgun (WGS) entry which is preliminary data.</text>
</comment>
<sequence>MEDWTTNPMNAVTVGIALLVILLFVWIAVVGGRLKKLRKQYTAVMGNTGVTNMEEVIIQLKEGLAEQQQANIVLKAQLADVQAALPLQKSKVGIVRYNAFAEQGSDLSFSIAIINQEKDGAIFSGIHSRENTYVYAKPVEKGESTYPLTPEERKAIHEAK</sequence>
<feature type="transmembrane region" description="Helical" evidence="1">
    <location>
        <begin position="12"/>
        <end position="31"/>
    </location>
</feature>
<dbReference type="RefSeq" id="WP_183563422.1">
    <property type="nucleotide sequence ID" value="NZ_CBCSLB010000006.1"/>
</dbReference>
<evidence type="ECO:0000256" key="1">
    <source>
        <dbReference type="SAM" id="Phobius"/>
    </source>
</evidence>
<dbReference type="Proteomes" id="UP000518605">
    <property type="component" value="Unassembled WGS sequence"/>
</dbReference>
<evidence type="ECO:0000313" key="2">
    <source>
        <dbReference type="EMBL" id="MBB3152902.1"/>
    </source>
</evidence>
<keyword evidence="3" id="KW-1185">Reference proteome</keyword>
<gene>
    <name evidence="2" type="ORF">FHS16_002959</name>
</gene>
<organism evidence="2 3">
    <name type="scientific">Paenibacillus endophyticus</name>
    <dbReference type="NCBI Taxonomy" id="1294268"/>
    <lineage>
        <taxon>Bacteria</taxon>
        <taxon>Bacillati</taxon>
        <taxon>Bacillota</taxon>
        <taxon>Bacilli</taxon>
        <taxon>Bacillales</taxon>
        <taxon>Paenibacillaceae</taxon>
        <taxon>Paenibacillus</taxon>
    </lineage>
</organism>
<protein>
    <submittedName>
        <fullName evidence="2">ABC-type lipoprotein release transport system permease subunit</fullName>
    </submittedName>
</protein>
<dbReference type="AlphaFoldDB" id="A0A7W5C8D1"/>
<evidence type="ECO:0000313" key="3">
    <source>
        <dbReference type="Proteomes" id="UP000518605"/>
    </source>
</evidence>
<keyword evidence="1" id="KW-1133">Transmembrane helix</keyword>
<dbReference type="InterPro" id="IPR027981">
    <property type="entry name" value="DUF4446"/>
</dbReference>
<accession>A0A7W5C8D1</accession>
<keyword evidence="2" id="KW-0449">Lipoprotein</keyword>